<evidence type="ECO:0000256" key="3">
    <source>
        <dbReference type="ARBA" id="ARBA00022670"/>
    </source>
</evidence>
<reference evidence="9 10" key="1">
    <citation type="submission" date="2013-09" db="EMBL/GenBank/DDBJ databases">
        <authorList>
            <person name="Zeng Z."/>
            <person name="Chen C."/>
        </authorList>
    </citation>
    <scope>NUCLEOTIDE SEQUENCE [LARGE SCALE GENOMIC DNA]</scope>
    <source>
        <strain evidence="9 10">WB 4.1-42</strain>
    </source>
</reference>
<feature type="active site" description="Charge relay system" evidence="6">
    <location>
        <position position="229"/>
    </location>
</feature>
<dbReference type="InterPro" id="IPR040921">
    <property type="entry name" value="Peptidase_S66C"/>
</dbReference>
<dbReference type="GO" id="GO:0004180">
    <property type="term" value="F:carboxypeptidase activity"/>
    <property type="evidence" value="ECO:0007669"/>
    <property type="project" value="UniProtKB-KW"/>
</dbReference>
<keyword evidence="2" id="KW-0121">Carboxypeptidase</keyword>
<dbReference type="InterPro" id="IPR029062">
    <property type="entry name" value="Class_I_gatase-like"/>
</dbReference>
<feature type="active site" description="Nucleophile" evidence="6">
    <location>
        <position position="137"/>
    </location>
</feature>
<dbReference type="SUPFAM" id="SSF52317">
    <property type="entry name" value="Class I glutamine amidotransferase-like"/>
    <property type="match status" value="1"/>
</dbReference>
<dbReference type="EMBL" id="JRLY01000020">
    <property type="protein sequence ID" value="KGO91383.1"/>
    <property type="molecule type" value="Genomic_DNA"/>
</dbReference>
<evidence type="ECO:0000256" key="6">
    <source>
        <dbReference type="PIRSR" id="PIRSR028757-1"/>
    </source>
</evidence>
<keyword evidence="5" id="KW-0720">Serine protease</keyword>
<dbReference type="Pfam" id="PF17676">
    <property type="entry name" value="Peptidase_S66C"/>
    <property type="match status" value="1"/>
</dbReference>
<dbReference type="InterPro" id="IPR027461">
    <property type="entry name" value="Carboxypeptidase_A_C_sf"/>
</dbReference>
<dbReference type="PANTHER" id="PTHR30237">
    <property type="entry name" value="MURAMOYLTETRAPEPTIDE CARBOXYPEPTIDASE"/>
    <property type="match status" value="1"/>
</dbReference>
<dbReference type="PIRSF" id="PIRSF028757">
    <property type="entry name" value="LD-carboxypeptidase"/>
    <property type="match status" value="1"/>
</dbReference>
<dbReference type="PANTHER" id="PTHR30237:SF2">
    <property type="entry name" value="MUREIN TETRAPEPTIDE CARBOXYPEPTIDASE"/>
    <property type="match status" value="1"/>
</dbReference>
<dbReference type="GO" id="GO:0006508">
    <property type="term" value="P:proteolysis"/>
    <property type="evidence" value="ECO:0007669"/>
    <property type="project" value="UniProtKB-KW"/>
</dbReference>
<keyword evidence="10" id="KW-1185">Reference proteome</keyword>
<evidence type="ECO:0000256" key="2">
    <source>
        <dbReference type="ARBA" id="ARBA00022645"/>
    </source>
</evidence>
<proteinExistence type="inferred from homology"/>
<dbReference type="Gene3D" id="3.50.30.60">
    <property type="entry name" value="LD-carboxypeptidase A C-terminal domain-like"/>
    <property type="match status" value="1"/>
</dbReference>
<sequence length="326" mass="36520">MQRKTIIKNILFLLIALHFTTLLQAQNTMKIPPYLTKGDTVGILATARKIDKATIEPAIKLLKSWGLNVVVGKTVGLDNNQLAGQDWQRATDFQDMLDNPTISAIWCAKGGYGTVRMIDRIDFTKFKKKPKWFIGFSDATVLHSHINNMDIATLHGIMAISVAHATPDAVETFRKSLFGEKLAYSIPVHKFNKTGTATGELVGGNLSVLYSIVGSRSEVDYKGKILFIEDLDEYLYHIDRMMMNLERNGYFKNVKGIIIGGMTKMRDNDIPWGHDALEIIQDITKEYKIPICFNFPAGHITDNRALVFGKEITMDVSATGTKITFE</sequence>
<comment type="similarity">
    <text evidence="1">Belongs to the peptidase S66 family.</text>
</comment>
<evidence type="ECO:0000256" key="5">
    <source>
        <dbReference type="ARBA" id="ARBA00022825"/>
    </source>
</evidence>
<dbReference type="SUPFAM" id="SSF141986">
    <property type="entry name" value="LD-carboxypeptidase A C-terminal domain-like"/>
    <property type="match status" value="1"/>
</dbReference>
<dbReference type="STRING" id="1121898.GCA_000422725_02311"/>
<name>A0A0A2MIR3_9FLAO</name>
<feature type="active site" description="Charge relay system" evidence="6">
    <location>
        <position position="299"/>
    </location>
</feature>
<evidence type="ECO:0000313" key="9">
    <source>
        <dbReference type="EMBL" id="KGO91383.1"/>
    </source>
</evidence>
<feature type="domain" description="LD-carboxypeptidase N-terminal" evidence="7">
    <location>
        <begin position="41"/>
        <end position="156"/>
    </location>
</feature>
<accession>A0A0A2MIR3</accession>
<organism evidence="9 10">
    <name type="scientific">Flavobacterium subsaxonicum WB 4.1-42 = DSM 21790</name>
    <dbReference type="NCBI Taxonomy" id="1121898"/>
    <lineage>
        <taxon>Bacteria</taxon>
        <taxon>Pseudomonadati</taxon>
        <taxon>Bacteroidota</taxon>
        <taxon>Flavobacteriia</taxon>
        <taxon>Flavobacteriales</taxon>
        <taxon>Flavobacteriaceae</taxon>
        <taxon>Flavobacterium</taxon>
    </lineage>
</organism>
<dbReference type="RefSeq" id="WP_026992679.1">
    <property type="nucleotide sequence ID" value="NZ_JRLY01000020.1"/>
</dbReference>
<gene>
    <name evidence="9" type="ORF">Q766_18360</name>
</gene>
<keyword evidence="3" id="KW-0645">Protease</keyword>
<comment type="caution">
    <text evidence="9">The sequence shown here is derived from an EMBL/GenBank/DDBJ whole genome shotgun (WGS) entry which is preliminary data.</text>
</comment>
<dbReference type="eggNOG" id="COG1619">
    <property type="taxonomic scope" value="Bacteria"/>
</dbReference>
<protein>
    <submittedName>
        <fullName evidence="9">Peptidase S66</fullName>
    </submittedName>
</protein>
<dbReference type="AlphaFoldDB" id="A0A0A2MIR3"/>
<dbReference type="InterPro" id="IPR027478">
    <property type="entry name" value="LdcA_N"/>
</dbReference>
<dbReference type="Gene3D" id="3.40.50.10740">
    <property type="entry name" value="Class I glutamine amidotransferase-like"/>
    <property type="match status" value="1"/>
</dbReference>
<evidence type="ECO:0000259" key="8">
    <source>
        <dbReference type="Pfam" id="PF17676"/>
    </source>
</evidence>
<dbReference type="GO" id="GO:0008236">
    <property type="term" value="F:serine-type peptidase activity"/>
    <property type="evidence" value="ECO:0007669"/>
    <property type="project" value="UniProtKB-KW"/>
</dbReference>
<evidence type="ECO:0000259" key="7">
    <source>
        <dbReference type="Pfam" id="PF02016"/>
    </source>
</evidence>
<dbReference type="Proteomes" id="UP000030111">
    <property type="component" value="Unassembled WGS sequence"/>
</dbReference>
<dbReference type="CDD" id="cd07025">
    <property type="entry name" value="Peptidase_S66"/>
    <property type="match status" value="1"/>
</dbReference>
<keyword evidence="4" id="KW-0378">Hydrolase</keyword>
<dbReference type="InterPro" id="IPR040449">
    <property type="entry name" value="Peptidase_S66_N"/>
</dbReference>
<dbReference type="Pfam" id="PF02016">
    <property type="entry name" value="Peptidase_S66"/>
    <property type="match status" value="1"/>
</dbReference>
<feature type="domain" description="LD-carboxypeptidase C-terminal" evidence="8">
    <location>
        <begin position="198"/>
        <end position="314"/>
    </location>
</feature>
<evidence type="ECO:0000313" key="10">
    <source>
        <dbReference type="Proteomes" id="UP000030111"/>
    </source>
</evidence>
<evidence type="ECO:0000256" key="1">
    <source>
        <dbReference type="ARBA" id="ARBA00010233"/>
    </source>
</evidence>
<dbReference type="InterPro" id="IPR003507">
    <property type="entry name" value="S66_fam"/>
</dbReference>
<evidence type="ECO:0000256" key="4">
    <source>
        <dbReference type="ARBA" id="ARBA00022801"/>
    </source>
</evidence>